<dbReference type="NCBIfam" id="NF003727">
    <property type="entry name" value="PRK05330.1"/>
    <property type="match status" value="1"/>
</dbReference>
<dbReference type="PRINTS" id="PR00073">
    <property type="entry name" value="COPRGNOXDASE"/>
</dbReference>
<comment type="pathway">
    <text evidence="1">Porphyrin-containing compound metabolism; protoporphyrin-IX biosynthesis; protoporphyrinogen-IX from coproporphyrinogen-III (O2 route): step 1/1.</text>
</comment>
<comment type="subunit">
    <text evidence="3">Homodimer.</text>
</comment>
<keyword evidence="6" id="KW-0627">Porphyrin biosynthesis</keyword>
<gene>
    <name evidence="8" type="primary">HEM13</name>
    <name evidence="8" type="ORF">MVES_002785</name>
</gene>
<dbReference type="AlphaFoldDB" id="A0A2N1J9W8"/>
<evidence type="ECO:0000256" key="4">
    <source>
        <dbReference type="ARBA" id="ARBA00012869"/>
    </source>
</evidence>
<dbReference type="PANTHER" id="PTHR10755:SF0">
    <property type="entry name" value="OXYGEN-DEPENDENT COPROPORPHYRINOGEN-III OXIDASE, MITOCHONDRIAL"/>
    <property type="match status" value="1"/>
</dbReference>
<dbReference type="Gene3D" id="3.40.1500.10">
    <property type="entry name" value="Coproporphyrinogen III oxidase, aerobic"/>
    <property type="match status" value="1"/>
</dbReference>
<protein>
    <recommendedName>
        <fullName evidence="4">coproporphyrinogen oxidase</fullName>
        <ecNumber evidence="4">1.3.3.3</ecNumber>
    </recommendedName>
</protein>
<evidence type="ECO:0000256" key="2">
    <source>
        <dbReference type="ARBA" id="ARBA00010644"/>
    </source>
</evidence>
<dbReference type="GeneID" id="80902443"/>
<keyword evidence="7" id="KW-0812">Transmembrane</keyword>
<dbReference type="UniPathway" id="UPA00251">
    <property type="reaction ID" value="UER00322"/>
</dbReference>
<dbReference type="GO" id="GO:0004109">
    <property type="term" value="F:coproporphyrinogen oxidase activity"/>
    <property type="evidence" value="ECO:0007669"/>
    <property type="project" value="UniProtKB-EC"/>
</dbReference>
<dbReference type="RefSeq" id="XP_056063730.1">
    <property type="nucleotide sequence ID" value="XM_056207755.1"/>
</dbReference>
<evidence type="ECO:0000256" key="6">
    <source>
        <dbReference type="ARBA" id="ARBA00023244"/>
    </source>
</evidence>
<evidence type="ECO:0000256" key="1">
    <source>
        <dbReference type="ARBA" id="ARBA00005168"/>
    </source>
</evidence>
<dbReference type="EC" id="1.3.3.3" evidence="4"/>
<accession>A0A2N1J9W8</accession>
<organism evidence="8 9">
    <name type="scientific">Malassezia vespertilionis</name>
    <dbReference type="NCBI Taxonomy" id="2020962"/>
    <lineage>
        <taxon>Eukaryota</taxon>
        <taxon>Fungi</taxon>
        <taxon>Dikarya</taxon>
        <taxon>Basidiomycota</taxon>
        <taxon>Ustilaginomycotina</taxon>
        <taxon>Malasseziomycetes</taxon>
        <taxon>Malasseziales</taxon>
        <taxon>Malasseziaceae</taxon>
        <taxon>Malassezia</taxon>
    </lineage>
</organism>
<evidence type="ECO:0000256" key="3">
    <source>
        <dbReference type="ARBA" id="ARBA00011738"/>
    </source>
</evidence>
<dbReference type="Pfam" id="PF01218">
    <property type="entry name" value="Coprogen_oxidas"/>
    <property type="match status" value="1"/>
</dbReference>
<dbReference type="Proteomes" id="UP000232875">
    <property type="component" value="Unassembled WGS sequence"/>
</dbReference>
<evidence type="ECO:0000256" key="7">
    <source>
        <dbReference type="SAM" id="Phobius"/>
    </source>
</evidence>
<dbReference type="STRING" id="2020962.A0A2N1J9W8"/>
<dbReference type="GO" id="GO:0006782">
    <property type="term" value="P:protoporphyrinogen IX biosynthetic process"/>
    <property type="evidence" value="ECO:0007669"/>
    <property type="project" value="UniProtKB-UniPathway"/>
</dbReference>
<feature type="transmembrane region" description="Helical" evidence="7">
    <location>
        <begin position="12"/>
        <end position="32"/>
    </location>
</feature>
<evidence type="ECO:0000256" key="5">
    <source>
        <dbReference type="ARBA" id="ARBA00023002"/>
    </source>
</evidence>
<keyword evidence="9" id="KW-1185">Reference proteome</keyword>
<dbReference type="GO" id="GO:0005737">
    <property type="term" value="C:cytoplasm"/>
    <property type="evidence" value="ECO:0007669"/>
    <property type="project" value="TreeGrafter"/>
</dbReference>
<name>A0A2N1J9W8_9BASI</name>
<sequence length="461" mass="51327">MAGAARASLNRGLAVVGLGGAAAVTFMLQNAYNSSADCTAENAPNLKTTLSSTINIEDLDPAAVSDTSKPMSERMTTYVRLVQKKLVESIQGLENTGSASGSPAQFLVESWKRKEGGEGISCVLQDGIIFEKAGVNVSVVYGNLPSAAIRQMSADHDGILQKLGYNVGGDDADVDALPFFATGVSTVIHPLNPYAPTGHMNLRYFEIRHPRTLKNGQVNPRYTKNEPAAWWFGGGCDLTPNYLIPEDARYFHEQIKSSLEMQDPAFYPAWKKWCDKYFWIVHRKESRGVGGVFFDDLTLPSWSKGKKSFIPLYNGEKSVDTQLVGAKQHDENTLFEAVQAVGNTFIPAYLTIVQRRKDLLFNHFNKDWQRLRRGRYAEFNLVYDRGTKFGLQTPGARMESILMSLPPQATWKYMDAISGTGREQSEAATKFSIEQDRAFPPEEVEARRKMQATLENPQQWV</sequence>
<keyword evidence="7" id="KW-1133">Transmembrane helix</keyword>
<dbReference type="OrthoDB" id="15318at2759"/>
<dbReference type="SUPFAM" id="SSF102886">
    <property type="entry name" value="Coproporphyrinogen III oxidase"/>
    <property type="match status" value="1"/>
</dbReference>
<keyword evidence="5" id="KW-0560">Oxidoreductase</keyword>
<dbReference type="PROSITE" id="PS01021">
    <property type="entry name" value="COPROGEN_OXIDASE"/>
    <property type="match status" value="1"/>
</dbReference>
<dbReference type="InterPro" id="IPR001260">
    <property type="entry name" value="Coprogen_oxidase_aer"/>
</dbReference>
<evidence type="ECO:0000313" key="9">
    <source>
        <dbReference type="Proteomes" id="UP000232875"/>
    </source>
</evidence>
<dbReference type="InterPro" id="IPR018375">
    <property type="entry name" value="Coprogen_oxidase_CS"/>
</dbReference>
<keyword evidence="7" id="KW-0472">Membrane</keyword>
<dbReference type="InterPro" id="IPR036406">
    <property type="entry name" value="Coprogen_oxidase_aer_sf"/>
</dbReference>
<evidence type="ECO:0000313" key="8">
    <source>
        <dbReference type="EMBL" id="PKI83343.1"/>
    </source>
</evidence>
<reference evidence="8 9" key="1">
    <citation type="submission" date="2017-10" db="EMBL/GenBank/DDBJ databases">
        <title>A novel species of cold-tolerant Malassezia isolated from bats.</title>
        <authorList>
            <person name="Lorch J.M."/>
            <person name="Palmer J.M."/>
            <person name="Vanderwolf K.J."/>
            <person name="Schmidt K.Z."/>
            <person name="Verant M.L."/>
            <person name="Weller T.J."/>
            <person name="Blehert D.S."/>
        </authorList>
    </citation>
    <scope>NUCLEOTIDE SEQUENCE [LARGE SCALE GENOMIC DNA]</scope>
    <source>
        <strain evidence="8 9">NWHC:44797-103</strain>
    </source>
</reference>
<comment type="similarity">
    <text evidence="2">Belongs to the aerobic coproporphyrinogen-III oxidase family.</text>
</comment>
<dbReference type="EMBL" id="KZ454992">
    <property type="protein sequence ID" value="PKI83343.1"/>
    <property type="molecule type" value="Genomic_DNA"/>
</dbReference>
<proteinExistence type="inferred from homology"/>
<dbReference type="PANTHER" id="PTHR10755">
    <property type="entry name" value="COPROPORPHYRINOGEN III OXIDASE, MITOCHONDRIAL"/>
    <property type="match status" value="1"/>
</dbReference>